<dbReference type="AlphaFoldDB" id="A0A9D4KHM6"/>
<feature type="region of interest" description="Disordered" evidence="1">
    <location>
        <begin position="15"/>
        <end position="36"/>
    </location>
</feature>
<proteinExistence type="predicted"/>
<evidence type="ECO:0000256" key="1">
    <source>
        <dbReference type="SAM" id="MobiDB-lite"/>
    </source>
</evidence>
<organism evidence="2 3">
    <name type="scientific">Dreissena polymorpha</name>
    <name type="common">Zebra mussel</name>
    <name type="synonym">Mytilus polymorpha</name>
    <dbReference type="NCBI Taxonomy" id="45954"/>
    <lineage>
        <taxon>Eukaryota</taxon>
        <taxon>Metazoa</taxon>
        <taxon>Spiralia</taxon>
        <taxon>Lophotrochozoa</taxon>
        <taxon>Mollusca</taxon>
        <taxon>Bivalvia</taxon>
        <taxon>Autobranchia</taxon>
        <taxon>Heteroconchia</taxon>
        <taxon>Euheterodonta</taxon>
        <taxon>Imparidentia</taxon>
        <taxon>Neoheterodontei</taxon>
        <taxon>Myida</taxon>
        <taxon>Dreissenoidea</taxon>
        <taxon>Dreissenidae</taxon>
        <taxon>Dreissena</taxon>
    </lineage>
</organism>
<keyword evidence="3" id="KW-1185">Reference proteome</keyword>
<evidence type="ECO:0000313" key="3">
    <source>
        <dbReference type="Proteomes" id="UP000828390"/>
    </source>
</evidence>
<sequence length="72" mass="8674">MAHYLSESEFLKIENEKGKERSVKSKTPDVEKEMRQIRDQRTRLVKERRRKKAQTTDELTIAEIEKEKKEVL</sequence>
<protein>
    <submittedName>
        <fullName evidence="2">Uncharacterized protein</fullName>
    </submittedName>
</protein>
<dbReference type="EMBL" id="JAIWYP010000004">
    <property type="protein sequence ID" value="KAH3839584.1"/>
    <property type="molecule type" value="Genomic_DNA"/>
</dbReference>
<comment type="caution">
    <text evidence="2">The sequence shown here is derived from an EMBL/GenBank/DDBJ whole genome shotgun (WGS) entry which is preliminary data.</text>
</comment>
<accession>A0A9D4KHM6</accession>
<gene>
    <name evidence="2" type="ORF">DPMN_113016</name>
</gene>
<name>A0A9D4KHM6_DREPO</name>
<reference evidence="2" key="2">
    <citation type="submission" date="2020-11" db="EMBL/GenBank/DDBJ databases">
        <authorList>
            <person name="McCartney M.A."/>
            <person name="Auch B."/>
            <person name="Kono T."/>
            <person name="Mallez S."/>
            <person name="Becker A."/>
            <person name="Gohl D.M."/>
            <person name="Silverstein K.A.T."/>
            <person name="Koren S."/>
            <person name="Bechman K.B."/>
            <person name="Herman A."/>
            <person name="Abrahante J.E."/>
            <person name="Garbe J."/>
        </authorList>
    </citation>
    <scope>NUCLEOTIDE SEQUENCE</scope>
    <source>
        <strain evidence="2">Duluth1</strain>
        <tissue evidence="2">Whole animal</tissue>
    </source>
</reference>
<dbReference type="Proteomes" id="UP000828390">
    <property type="component" value="Unassembled WGS sequence"/>
</dbReference>
<reference evidence="2" key="1">
    <citation type="journal article" date="2019" name="bioRxiv">
        <title>The Genome of the Zebra Mussel, Dreissena polymorpha: A Resource for Invasive Species Research.</title>
        <authorList>
            <person name="McCartney M.A."/>
            <person name="Auch B."/>
            <person name="Kono T."/>
            <person name="Mallez S."/>
            <person name="Zhang Y."/>
            <person name="Obille A."/>
            <person name="Becker A."/>
            <person name="Abrahante J.E."/>
            <person name="Garbe J."/>
            <person name="Badalamenti J.P."/>
            <person name="Herman A."/>
            <person name="Mangelson H."/>
            <person name="Liachko I."/>
            <person name="Sullivan S."/>
            <person name="Sone E.D."/>
            <person name="Koren S."/>
            <person name="Silverstein K.A.T."/>
            <person name="Beckman K.B."/>
            <person name="Gohl D.M."/>
        </authorList>
    </citation>
    <scope>NUCLEOTIDE SEQUENCE</scope>
    <source>
        <strain evidence="2">Duluth1</strain>
        <tissue evidence="2">Whole animal</tissue>
    </source>
</reference>
<evidence type="ECO:0000313" key="2">
    <source>
        <dbReference type="EMBL" id="KAH3839584.1"/>
    </source>
</evidence>